<dbReference type="PANTHER" id="PTHR30069:SF49">
    <property type="entry name" value="OUTER MEMBRANE PROTEIN C"/>
    <property type="match status" value="1"/>
</dbReference>
<keyword evidence="13" id="KW-0675">Receptor</keyword>
<evidence type="ECO:0000256" key="4">
    <source>
        <dbReference type="ARBA" id="ARBA00022692"/>
    </source>
</evidence>
<dbReference type="EMBL" id="SMRS01000007">
    <property type="protein sequence ID" value="KAA0874177.1"/>
    <property type="molecule type" value="Genomic_DNA"/>
</dbReference>
<dbReference type="GO" id="GO:0044718">
    <property type="term" value="P:siderophore transmembrane transport"/>
    <property type="evidence" value="ECO:0007669"/>
    <property type="project" value="TreeGrafter"/>
</dbReference>
<keyword evidence="7 8" id="KW-0998">Cell outer membrane</keyword>
<dbReference type="Gene3D" id="2.170.130.10">
    <property type="entry name" value="TonB-dependent receptor, plug domain"/>
    <property type="match status" value="1"/>
</dbReference>
<dbReference type="GO" id="GO:0015344">
    <property type="term" value="F:siderophore uptake transmembrane transporter activity"/>
    <property type="evidence" value="ECO:0007669"/>
    <property type="project" value="TreeGrafter"/>
</dbReference>
<dbReference type="InterPro" id="IPR010100">
    <property type="entry name" value="TonB-dep_Cu_rcpt"/>
</dbReference>
<dbReference type="InterPro" id="IPR039426">
    <property type="entry name" value="TonB-dep_rcpt-like"/>
</dbReference>
<dbReference type="AlphaFoldDB" id="A0A5A9W0A4"/>
<keyword evidence="4 8" id="KW-0812">Transmembrane</keyword>
<keyword evidence="3 8" id="KW-1134">Transmembrane beta strand</keyword>
<evidence type="ECO:0000256" key="9">
    <source>
        <dbReference type="RuleBase" id="RU003357"/>
    </source>
</evidence>
<keyword evidence="10" id="KW-0732">Signal</keyword>
<reference evidence="13 14" key="1">
    <citation type="submission" date="2019-03" db="EMBL/GenBank/DDBJ databases">
        <title>Nitrincola sp. nov. isolated from an Indian soda lake.</title>
        <authorList>
            <person name="Joshi A."/>
            <person name="Thite S.V."/>
            <person name="Joseph N."/>
            <person name="Dhotre D."/>
            <person name="Moorthy M."/>
            <person name="Shouche Y.S."/>
        </authorList>
    </citation>
    <scope>NUCLEOTIDE SEQUENCE [LARGE SCALE GENOMIC DNA]</scope>
    <source>
        <strain evidence="13 14">MEB193</strain>
    </source>
</reference>
<organism evidence="13 14">
    <name type="scientific">Nitrincola tapanii</name>
    <dbReference type="NCBI Taxonomy" id="1708751"/>
    <lineage>
        <taxon>Bacteria</taxon>
        <taxon>Pseudomonadati</taxon>
        <taxon>Pseudomonadota</taxon>
        <taxon>Gammaproteobacteria</taxon>
        <taxon>Oceanospirillales</taxon>
        <taxon>Oceanospirillaceae</taxon>
        <taxon>Nitrincola</taxon>
    </lineage>
</organism>
<evidence type="ECO:0000256" key="10">
    <source>
        <dbReference type="SAM" id="SignalP"/>
    </source>
</evidence>
<feature type="domain" description="TonB-dependent receptor-like beta-barrel" evidence="11">
    <location>
        <begin position="249"/>
        <end position="631"/>
    </location>
</feature>
<dbReference type="GO" id="GO:0009279">
    <property type="term" value="C:cell outer membrane"/>
    <property type="evidence" value="ECO:0007669"/>
    <property type="project" value="UniProtKB-SubCell"/>
</dbReference>
<dbReference type="Proteomes" id="UP000325302">
    <property type="component" value="Unassembled WGS sequence"/>
</dbReference>
<keyword evidence="14" id="KW-1185">Reference proteome</keyword>
<evidence type="ECO:0000256" key="6">
    <source>
        <dbReference type="ARBA" id="ARBA00023136"/>
    </source>
</evidence>
<evidence type="ECO:0000256" key="7">
    <source>
        <dbReference type="ARBA" id="ARBA00023237"/>
    </source>
</evidence>
<protein>
    <submittedName>
        <fullName evidence="13">TonB-dependent copper receptor</fullName>
    </submittedName>
</protein>
<dbReference type="Pfam" id="PF00593">
    <property type="entry name" value="TonB_dep_Rec_b-barrel"/>
    <property type="match status" value="1"/>
</dbReference>
<feature type="signal peptide" evidence="10">
    <location>
        <begin position="1"/>
        <end position="24"/>
    </location>
</feature>
<name>A0A5A9W0A4_9GAMM</name>
<evidence type="ECO:0000313" key="13">
    <source>
        <dbReference type="EMBL" id="KAA0874177.1"/>
    </source>
</evidence>
<dbReference type="InterPro" id="IPR037066">
    <property type="entry name" value="Plug_dom_sf"/>
</dbReference>
<dbReference type="InterPro" id="IPR036942">
    <property type="entry name" value="Beta-barrel_TonB_sf"/>
</dbReference>
<evidence type="ECO:0000256" key="5">
    <source>
        <dbReference type="ARBA" id="ARBA00023077"/>
    </source>
</evidence>
<evidence type="ECO:0000259" key="11">
    <source>
        <dbReference type="Pfam" id="PF00593"/>
    </source>
</evidence>
<comment type="similarity">
    <text evidence="8 9">Belongs to the TonB-dependent receptor family.</text>
</comment>
<dbReference type="Pfam" id="PF07715">
    <property type="entry name" value="Plug"/>
    <property type="match status" value="1"/>
</dbReference>
<dbReference type="RefSeq" id="WP_149391409.1">
    <property type="nucleotide sequence ID" value="NZ_SMRS01000007.1"/>
</dbReference>
<comment type="caution">
    <text evidence="13">The sequence shown here is derived from an EMBL/GenBank/DDBJ whole genome shotgun (WGS) entry which is preliminary data.</text>
</comment>
<dbReference type="PROSITE" id="PS52016">
    <property type="entry name" value="TONB_DEPENDENT_REC_3"/>
    <property type="match status" value="1"/>
</dbReference>
<evidence type="ECO:0000259" key="12">
    <source>
        <dbReference type="Pfam" id="PF07715"/>
    </source>
</evidence>
<sequence length="667" mass="72511">MKSSRLLTPLALAVSAVVASFANAQTTIQSPYTIEVTAPIPLGGGVFSQPAQSIQASPTSDGGDLLRAINGVSGSRMGGRGIDPVIRGQSQNQLNVILDGAFLYGACPNRMDPPTTYASPATFDRVTLIKGNRDVIYGPGGSGGTVLFERVRPVFSADKQTRGEISAAYTGNSDTTQLAADLAAGTEDGYVRFVAGHTDAGNYKDGSGRSIRSSFESESYALLTGLKVADSTWLEASVEQANEKDVLFPGAGMDSPYSDSTTYRLKLDHVTQGGVVDRVRAEIYRAEVDHLMDNFSLRNQTGMRMRAPTNSDTTGGRLLLDSRLSNTDIQWGVDYQNNNRNASAINAMNAITGIQWPDVDLAQTGVFVQLTHLVTERDLLHAGARYDHVRAKAGRTNETFTGGMLNGQTPNDLYGVNANNRSSENNLSGFLGWTHSLDEQYRVETTLSRSVRTADATERYMATGNWRGNPSLDPEKHHQLELALASETADLSWSLAGYYNRIDDYILRKNNRYSNITAELYGAEADLIWQITPNWQLSQGIAWVRGKNRDDKSNLSQIPPLSVTLGLTYQQDALTAGVDWLIAAKQDQVCLAGSSCGGQDPRKTSGYDVINAHLAYELNSALILSAGVNNLFDKTYANHLNREDVFGNNTQVNEPGRSGWIKFTARF</sequence>
<proteinExistence type="inferred from homology"/>
<evidence type="ECO:0000256" key="8">
    <source>
        <dbReference type="PROSITE-ProRule" id="PRU01360"/>
    </source>
</evidence>
<dbReference type="Gene3D" id="2.40.170.20">
    <property type="entry name" value="TonB-dependent receptor, beta-barrel domain"/>
    <property type="match status" value="1"/>
</dbReference>
<gene>
    <name evidence="13" type="ORF">E1H14_10405</name>
</gene>
<evidence type="ECO:0000313" key="14">
    <source>
        <dbReference type="Proteomes" id="UP000325302"/>
    </source>
</evidence>
<dbReference type="PANTHER" id="PTHR30069">
    <property type="entry name" value="TONB-DEPENDENT OUTER MEMBRANE RECEPTOR"/>
    <property type="match status" value="1"/>
</dbReference>
<evidence type="ECO:0000256" key="1">
    <source>
        <dbReference type="ARBA" id="ARBA00004571"/>
    </source>
</evidence>
<feature type="chain" id="PRO_5022939541" evidence="10">
    <location>
        <begin position="25"/>
        <end position="667"/>
    </location>
</feature>
<evidence type="ECO:0000256" key="2">
    <source>
        <dbReference type="ARBA" id="ARBA00022448"/>
    </source>
</evidence>
<keyword evidence="6 8" id="KW-0472">Membrane</keyword>
<evidence type="ECO:0000256" key="3">
    <source>
        <dbReference type="ARBA" id="ARBA00022452"/>
    </source>
</evidence>
<dbReference type="InterPro" id="IPR012910">
    <property type="entry name" value="Plug_dom"/>
</dbReference>
<dbReference type="OrthoDB" id="5332150at2"/>
<dbReference type="NCBIfam" id="TIGR01778">
    <property type="entry name" value="TonB-copper"/>
    <property type="match status" value="1"/>
</dbReference>
<keyword evidence="5 9" id="KW-0798">TonB box</keyword>
<feature type="domain" description="TonB-dependent receptor plug" evidence="12">
    <location>
        <begin position="50"/>
        <end position="145"/>
    </location>
</feature>
<dbReference type="InterPro" id="IPR000531">
    <property type="entry name" value="Beta-barrel_TonB"/>
</dbReference>
<dbReference type="SUPFAM" id="SSF56935">
    <property type="entry name" value="Porins"/>
    <property type="match status" value="1"/>
</dbReference>
<dbReference type="CDD" id="cd01347">
    <property type="entry name" value="ligand_gated_channel"/>
    <property type="match status" value="1"/>
</dbReference>
<accession>A0A5A9W0A4</accession>
<comment type="subcellular location">
    <subcellularLocation>
        <location evidence="1 8">Cell outer membrane</location>
        <topology evidence="1 8">Multi-pass membrane protein</topology>
    </subcellularLocation>
</comment>
<keyword evidence="2 8" id="KW-0813">Transport</keyword>